<feature type="domain" description="Peptidase S9 prolyl oligopeptidase catalytic" evidence="6">
    <location>
        <begin position="505"/>
        <end position="711"/>
    </location>
</feature>
<evidence type="ECO:0000256" key="4">
    <source>
        <dbReference type="ARBA" id="ARBA00022801"/>
    </source>
</evidence>
<dbReference type="InterPro" id="IPR051167">
    <property type="entry name" value="Prolyl_oligopep/macrocyclase"/>
</dbReference>
<dbReference type="Pfam" id="PF02897">
    <property type="entry name" value="Peptidase_S9_N"/>
    <property type="match status" value="1"/>
</dbReference>
<evidence type="ECO:0000259" key="7">
    <source>
        <dbReference type="Pfam" id="PF02897"/>
    </source>
</evidence>
<evidence type="ECO:0000313" key="8">
    <source>
        <dbReference type="EMBL" id="MBC5835244.1"/>
    </source>
</evidence>
<protein>
    <recommendedName>
        <fullName evidence="2">prolyl oligopeptidase</fullName>
        <ecNumber evidence="2">3.4.21.26</ecNumber>
    </recommendedName>
</protein>
<dbReference type="InterPro" id="IPR029058">
    <property type="entry name" value="AB_hydrolase_fold"/>
</dbReference>
<keyword evidence="4" id="KW-0378">Hydrolase</keyword>
<dbReference type="RefSeq" id="WP_166131461.1">
    <property type="nucleotide sequence ID" value="NZ_JAANOQ010000011.1"/>
</dbReference>
<organism evidence="8 9">
    <name type="scientific">Flavobacterium bernardetii</name>
    <dbReference type="NCBI Taxonomy" id="2813823"/>
    <lineage>
        <taxon>Bacteria</taxon>
        <taxon>Pseudomonadati</taxon>
        <taxon>Bacteroidota</taxon>
        <taxon>Flavobacteriia</taxon>
        <taxon>Flavobacteriales</taxon>
        <taxon>Flavobacteriaceae</taxon>
        <taxon>Flavobacterium</taxon>
    </lineage>
</organism>
<dbReference type="Gene3D" id="3.40.50.1820">
    <property type="entry name" value="alpha/beta hydrolase"/>
    <property type="match status" value="1"/>
</dbReference>
<dbReference type="Gene3D" id="2.130.10.120">
    <property type="entry name" value="Prolyl oligopeptidase, N-terminal domain"/>
    <property type="match status" value="1"/>
</dbReference>
<comment type="catalytic activity">
    <reaction evidence="1">
        <text>Hydrolysis of Pro-|-Xaa &gt;&gt; Ala-|-Xaa in oligopeptides.</text>
        <dbReference type="EC" id="3.4.21.26"/>
    </reaction>
</comment>
<dbReference type="InterPro" id="IPR023302">
    <property type="entry name" value="Pept_S9A_N"/>
</dbReference>
<evidence type="ECO:0000256" key="3">
    <source>
        <dbReference type="ARBA" id="ARBA00022670"/>
    </source>
</evidence>
<gene>
    <name evidence="8" type="ORF">H8R27_10130</name>
</gene>
<comment type="caution">
    <text evidence="8">The sequence shown here is derived from an EMBL/GenBank/DDBJ whole genome shotgun (WGS) entry which is preliminary data.</text>
</comment>
<evidence type="ECO:0000256" key="2">
    <source>
        <dbReference type="ARBA" id="ARBA00011897"/>
    </source>
</evidence>
<evidence type="ECO:0000256" key="5">
    <source>
        <dbReference type="ARBA" id="ARBA00022825"/>
    </source>
</evidence>
<dbReference type="EC" id="3.4.21.26" evidence="2"/>
<dbReference type="Proteomes" id="UP000605990">
    <property type="component" value="Unassembled WGS sequence"/>
</dbReference>
<dbReference type="InterPro" id="IPR002470">
    <property type="entry name" value="Peptidase_S9A"/>
</dbReference>
<dbReference type="InterPro" id="IPR001375">
    <property type="entry name" value="Peptidase_S9_cat"/>
</dbReference>
<dbReference type="SUPFAM" id="SSF50993">
    <property type="entry name" value="Peptidase/esterase 'gauge' domain"/>
    <property type="match status" value="1"/>
</dbReference>
<dbReference type="PANTHER" id="PTHR42881">
    <property type="entry name" value="PROLYL ENDOPEPTIDASE"/>
    <property type="match status" value="1"/>
</dbReference>
<dbReference type="PANTHER" id="PTHR42881:SF2">
    <property type="entry name" value="PROLYL ENDOPEPTIDASE"/>
    <property type="match status" value="1"/>
</dbReference>
<keyword evidence="9" id="KW-1185">Reference proteome</keyword>
<evidence type="ECO:0000256" key="1">
    <source>
        <dbReference type="ARBA" id="ARBA00001070"/>
    </source>
</evidence>
<dbReference type="SUPFAM" id="SSF53474">
    <property type="entry name" value="alpha/beta-Hydrolases"/>
    <property type="match status" value="1"/>
</dbReference>
<keyword evidence="3" id="KW-0645">Protease</keyword>
<dbReference type="PRINTS" id="PR00862">
    <property type="entry name" value="PROLIGOPTASE"/>
</dbReference>
<evidence type="ECO:0000313" key="9">
    <source>
        <dbReference type="Proteomes" id="UP000605990"/>
    </source>
</evidence>
<proteinExistence type="predicted"/>
<name>A0ABR7IZN5_9FLAO</name>
<evidence type="ECO:0000259" key="6">
    <source>
        <dbReference type="Pfam" id="PF00326"/>
    </source>
</evidence>
<feature type="domain" description="Peptidase S9A N-terminal" evidence="7">
    <location>
        <begin position="26"/>
        <end position="253"/>
    </location>
</feature>
<keyword evidence="5" id="KW-0720">Serine protease</keyword>
<sequence length="719" mass="81865">MKIKISVVLLFSSIMYGQNAIKAPSQSVKEVYFGKEIVDEYRNIENLKDSTVLNWLKAETNLTKATLSSISGRNDFFNRLLKIDDKLDFVYFGYKEIENVGVFYLKESVKEKTTKLFFRKNLESEEVLLFEPSSFKQNENKEHVISYFNPSTDGSKVAIALTEGGKEVSEIVIYDVINKKVLPDVITNNWAAELGGIFWLKDNLSFIYIHIPNIDNKHPEFIKNTQSVIYKIGDNSLEHKDVFSRSNNPECDIKSEDFPIISYINKSNNLIFGITAGATPYSDTYYSKANDVKEGKLIWKKLYSKENNIKEFVIDKDNFIYITEINGQSIICKTLLSNANFNKPDIVFESIKDEIINSIVKVKEGFYFTTLKNGISAKLYFYNNKVNEITLPFLSGKIMISNIDENSNELIVYCSGWTKKKKRFKYVFGENIFKEADLNKDISLVNTDEIVVEEIEIKTHDGLDLPLTIIYKKGLKKNSKNRVYMTGYGSYGSSYKPFFSPYSLLWVEDGGILVYTHVRGGGEKGDIWHKGGFKETKPNTWKDFISSAEYLIEKKYTLPKFIGITGGSAGGILIGRAITERPDLFKAAIIDVGILNPLRFEHTPNGQNNVKEFGSVKIENEFNALYEMDSYHHIQMGVDYPATLVTTGINDSRVIAWIPAKFAAKLKAYNFGKNPIFLSVDFNGGHSGNDSIDNFHGSLADEFAFFYWQLGDKNYKLKN</sequence>
<accession>A0ABR7IZN5</accession>
<dbReference type="Pfam" id="PF00326">
    <property type="entry name" value="Peptidase_S9"/>
    <property type="match status" value="1"/>
</dbReference>
<dbReference type="EMBL" id="JACRUN010000005">
    <property type="protein sequence ID" value="MBC5835244.1"/>
    <property type="molecule type" value="Genomic_DNA"/>
</dbReference>
<reference evidence="8 9" key="1">
    <citation type="submission" date="2020-08" db="EMBL/GenBank/DDBJ databases">
        <title>Description of novel Flavobacterium F-408 isolate.</title>
        <authorList>
            <person name="Saticioglu I.B."/>
            <person name="Duman M."/>
            <person name="Altun S."/>
        </authorList>
    </citation>
    <scope>NUCLEOTIDE SEQUENCE [LARGE SCALE GENOMIC DNA]</scope>
    <source>
        <strain evidence="8 9">F-408</strain>
    </source>
</reference>